<proteinExistence type="inferred from homology"/>
<dbReference type="Pfam" id="PF00005">
    <property type="entry name" value="ABC_tran"/>
    <property type="match status" value="1"/>
</dbReference>
<dbReference type="Gene3D" id="3.40.50.300">
    <property type="entry name" value="P-loop containing nucleotide triphosphate hydrolases"/>
    <property type="match status" value="1"/>
</dbReference>
<dbReference type="SMART" id="SM00382">
    <property type="entry name" value="AAA"/>
    <property type="match status" value="1"/>
</dbReference>
<dbReference type="PROSITE" id="PS50893">
    <property type="entry name" value="ABC_TRANSPORTER_2"/>
    <property type="match status" value="1"/>
</dbReference>
<keyword evidence="4" id="KW-1003">Cell membrane</keyword>
<evidence type="ECO:0000256" key="3">
    <source>
        <dbReference type="ARBA" id="ARBA00022448"/>
    </source>
</evidence>
<dbReference type="InterPro" id="IPR050388">
    <property type="entry name" value="ABC_Ni/Peptide_Import"/>
</dbReference>
<dbReference type="InterPro" id="IPR017871">
    <property type="entry name" value="ABC_transporter-like_CS"/>
</dbReference>
<protein>
    <submittedName>
        <fullName evidence="9">ABC transporter ATP-binding protein</fullName>
    </submittedName>
</protein>
<keyword evidence="3" id="KW-0813">Transport</keyword>
<dbReference type="InterPro" id="IPR003593">
    <property type="entry name" value="AAA+_ATPase"/>
</dbReference>
<dbReference type="PANTHER" id="PTHR43297">
    <property type="entry name" value="OLIGOPEPTIDE TRANSPORT ATP-BINDING PROTEIN APPD"/>
    <property type="match status" value="1"/>
</dbReference>
<dbReference type="SUPFAM" id="SSF52540">
    <property type="entry name" value="P-loop containing nucleoside triphosphate hydrolases"/>
    <property type="match status" value="1"/>
</dbReference>
<evidence type="ECO:0000313" key="10">
    <source>
        <dbReference type="Proteomes" id="UP001056291"/>
    </source>
</evidence>
<evidence type="ECO:0000256" key="7">
    <source>
        <dbReference type="ARBA" id="ARBA00023136"/>
    </source>
</evidence>
<dbReference type="GO" id="GO:0005524">
    <property type="term" value="F:ATP binding"/>
    <property type="evidence" value="ECO:0007669"/>
    <property type="project" value="UniProtKB-KW"/>
</dbReference>
<dbReference type="InterPro" id="IPR003439">
    <property type="entry name" value="ABC_transporter-like_ATP-bd"/>
</dbReference>
<keyword evidence="10" id="KW-1185">Reference proteome</keyword>
<evidence type="ECO:0000256" key="5">
    <source>
        <dbReference type="ARBA" id="ARBA00022741"/>
    </source>
</evidence>
<accession>A0ABY4W140</accession>
<dbReference type="PANTHER" id="PTHR43297:SF2">
    <property type="entry name" value="DIPEPTIDE TRANSPORT ATP-BINDING PROTEIN DPPD"/>
    <property type="match status" value="1"/>
</dbReference>
<dbReference type="PROSITE" id="PS00211">
    <property type="entry name" value="ABC_TRANSPORTER_1"/>
    <property type="match status" value="1"/>
</dbReference>
<evidence type="ECO:0000256" key="6">
    <source>
        <dbReference type="ARBA" id="ARBA00022840"/>
    </source>
</evidence>
<dbReference type="NCBIfam" id="TIGR01727">
    <property type="entry name" value="oligo_HPY"/>
    <property type="match status" value="1"/>
</dbReference>
<keyword evidence="6 9" id="KW-0067">ATP-binding</keyword>
<evidence type="ECO:0000259" key="8">
    <source>
        <dbReference type="PROSITE" id="PS50893"/>
    </source>
</evidence>
<feature type="domain" description="ABC transporter" evidence="8">
    <location>
        <begin position="2"/>
        <end position="253"/>
    </location>
</feature>
<dbReference type="Proteomes" id="UP001056291">
    <property type="component" value="Chromosome"/>
</dbReference>
<dbReference type="CDD" id="cd03257">
    <property type="entry name" value="ABC_NikE_OppD_transporters"/>
    <property type="match status" value="1"/>
</dbReference>
<dbReference type="InterPro" id="IPR027417">
    <property type="entry name" value="P-loop_NTPase"/>
</dbReference>
<keyword evidence="7" id="KW-0472">Membrane</keyword>
<evidence type="ECO:0000313" key="9">
    <source>
        <dbReference type="EMBL" id="USG60883.1"/>
    </source>
</evidence>
<keyword evidence="5" id="KW-0547">Nucleotide-binding</keyword>
<evidence type="ECO:0000256" key="1">
    <source>
        <dbReference type="ARBA" id="ARBA00004417"/>
    </source>
</evidence>
<name>A0ABY4W140_9PROT</name>
<reference evidence="9" key="1">
    <citation type="submission" date="2022-06" db="EMBL/GenBank/DDBJ databases">
        <title>Sneathiella actinostolidae sp. nov., isolated from a sea anemonein the Western Pacific Ocean.</title>
        <authorList>
            <person name="Wei M.J."/>
        </authorList>
    </citation>
    <scope>NUCLEOTIDE SEQUENCE</scope>
    <source>
        <strain evidence="9">PHK-P5</strain>
    </source>
</reference>
<sequence length="327" mass="35304">MLTVKDLVVDFKTRAGNARVLNHVSLELMNGEILGIVGESGCGKSMTALSVMGLVPSPPGNVTGGSISLEGEELTSASNKRMREIRGGIISMIFQEPMTSLNPVFKVGDQIAECVLLHEDVTKAEAWQRAVEMLTKVGIPEPAMRANAYPHELSGGMRQRVMIAMALSCHPRVLIADEPTTALDVTVQAQIFDLLKDLQKETGTAIIMITHDMGAIAELADRVAVMYAGHIIESGPTNEILTNPQHPYTRGLIACVPHLEEDPSELRPYLSEIKGVVPSLTDLGKGCAFADRCAYKTPECEKEQPLIEAVAEGHSVACYNVKYVVAV</sequence>
<evidence type="ECO:0000256" key="4">
    <source>
        <dbReference type="ARBA" id="ARBA00022475"/>
    </source>
</evidence>
<evidence type="ECO:0000256" key="2">
    <source>
        <dbReference type="ARBA" id="ARBA00005417"/>
    </source>
</evidence>
<dbReference type="InterPro" id="IPR013563">
    <property type="entry name" value="Oligopep_ABC_C"/>
</dbReference>
<organism evidence="9 10">
    <name type="scientific">Sneathiella marina</name>
    <dbReference type="NCBI Taxonomy" id="2950108"/>
    <lineage>
        <taxon>Bacteria</taxon>
        <taxon>Pseudomonadati</taxon>
        <taxon>Pseudomonadota</taxon>
        <taxon>Alphaproteobacteria</taxon>
        <taxon>Sneathiellales</taxon>
        <taxon>Sneathiellaceae</taxon>
        <taxon>Sneathiella</taxon>
    </lineage>
</organism>
<dbReference type="EMBL" id="CP098747">
    <property type="protein sequence ID" value="USG60883.1"/>
    <property type="molecule type" value="Genomic_DNA"/>
</dbReference>
<comment type="subcellular location">
    <subcellularLocation>
        <location evidence="1">Cell inner membrane</location>
        <topology evidence="1">Peripheral membrane protein</topology>
    </subcellularLocation>
</comment>
<comment type="similarity">
    <text evidence="2">Belongs to the ABC transporter superfamily.</text>
</comment>
<dbReference type="Pfam" id="PF08352">
    <property type="entry name" value="oligo_HPY"/>
    <property type="match status" value="1"/>
</dbReference>
<gene>
    <name evidence="9" type="ORF">NBZ79_17130</name>
</gene>